<gene>
    <name evidence="3" type="ORF">S40285_00304</name>
</gene>
<dbReference type="HOGENOM" id="CLU_085437_0_0_1"/>
<dbReference type="OrthoDB" id="5236168at2759"/>
<reference evidence="3 4" key="1">
    <citation type="journal article" date="2014" name="BMC Genomics">
        <title>Comparative genome sequencing reveals chemotype-specific gene clusters in the toxigenic black mold Stachybotrys.</title>
        <authorList>
            <person name="Semeiks J."/>
            <person name="Borek D."/>
            <person name="Otwinowski Z."/>
            <person name="Grishin N.V."/>
        </authorList>
    </citation>
    <scope>NUCLEOTIDE SEQUENCE [LARGE SCALE GENOMIC DNA]</scope>
    <source>
        <strain evidence="3 4">IBT 40285</strain>
    </source>
</reference>
<sequence length="312" mass="34266">MTLKPENQSAAVHERRDSCLGWHCLTEPQQFGVIFSIVTISIILTLAWMYYLGRVLATRRQCTPFRSPGGERSDRRTHGSSNMVLGELPVAIHGPGYQPRVVYQPVIYNLIGPQVMHTQPCAIAEPRISRPVAVPWQPIYQQASFVPPALGPAAGVRRGGDERSREESRAPQVSGWRPRRPSLRQRLNQILRIPLGTASTIASSSASEAERRLSSQTMRNTINNQFEVLPEQLQAGTTPAPSSNSDRESEDDESVRTGETIEELEDGASSLRTNAATVHSDDFNDGPRITTSSTATPPPQDASWVPLARGAL</sequence>
<name>A0A084QHR9_STAC4</name>
<feature type="transmembrane region" description="Helical" evidence="2">
    <location>
        <begin position="31"/>
        <end position="51"/>
    </location>
</feature>
<feature type="region of interest" description="Disordered" evidence="1">
    <location>
        <begin position="230"/>
        <end position="312"/>
    </location>
</feature>
<evidence type="ECO:0000313" key="4">
    <source>
        <dbReference type="Proteomes" id="UP000028524"/>
    </source>
</evidence>
<organism evidence="3 4">
    <name type="scientific">Stachybotrys chlorohalonatus (strain IBT 40285)</name>
    <dbReference type="NCBI Taxonomy" id="1283841"/>
    <lineage>
        <taxon>Eukaryota</taxon>
        <taxon>Fungi</taxon>
        <taxon>Dikarya</taxon>
        <taxon>Ascomycota</taxon>
        <taxon>Pezizomycotina</taxon>
        <taxon>Sordariomycetes</taxon>
        <taxon>Hypocreomycetidae</taxon>
        <taxon>Hypocreales</taxon>
        <taxon>Stachybotryaceae</taxon>
        <taxon>Stachybotrys</taxon>
    </lineage>
</organism>
<dbReference type="AlphaFoldDB" id="A0A084QHR9"/>
<protein>
    <submittedName>
        <fullName evidence="3">Uncharacterized protein</fullName>
    </submittedName>
</protein>
<keyword evidence="2" id="KW-0812">Transmembrane</keyword>
<keyword evidence="4" id="KW-1185">Reference proteome</keyword>
<feature type="region of interest" description="Disordered" evidence="1">
    <location>
        <begin position="150"/>
        <end position="181"/>
    </location>
</feature>
<proteinExistence type="predicted"/>
<feature type="compositionally biased region" description="Basic and acidic residues" evidence="1">
    <location>
        <begin position="158"/>
        <end position="169"/>
    </location>
</feature>
<evidence type="ECO:0000256" key="2">
    <source>
        <dbReference type="SAM" id="Phobius"/>
    </source>
</evidence>
<keyword evidence="2" id="KW-1133">Transmembrane helix</keyword>
<keyword evidence="2" id="KW-0472">Membrane</keyword>
<evidence type="ECO:0000313" key="3">
    <source>
        <dbReference type="EMBL" id="KFA63504.1"/>
    </source>
</evidence>
<dbReference type="OMA" id="CLTPSEQ"/>
<dbReference type="InParanoid" id="A0A084QHR9"/>
<evidence type="ECO:0000256" key="1">
    <source>
        <dbReference type="SAM" id="MobiDB-lite"/>
    </source>
</evidence>
<accession>A0A084QHR9</accession>
<dbReference type="EMBL" id="KL660737">
    <property type="protein sequence ID" value="KFA63504.1"/>
    <property type="molecule type" value="Genomic_DNA"/>
</dbReference>
<dbReference type="Proteomes" id="UP000028524">
    <property type="component" value="Unassembled WGS sequence"/>
</dbReference>